<comment type="caution">
    <text evidence="1">The sequence shown here is derived from an EMBL/GenBank/DDBJ whole genome shotgun (WGS) entry which is preliminary data.</text>
</comment>
<reference evidence="1 2" key="1">
    <citation type="submission" date="2024-02" db="EMBL/GenBank/DDBJ databases">
        <authorList>
            <person name="Chen Y."/>
            <person name="Shah S."/>
            <person name="Dougan E. K."/>
            <person name="Thang M."/>
            <person name="Chan C."/>
        </authorList>
    </citation>
    <scope>NUCLEOTIDE SEQUENCE [LARGE SCALE GENOMIC DNA]</scope>
</reference>
<evidence type="ECO:0000313" key="1">
    <source>
        <dbReference type="EMBL" id="CAK9022392.1"/>
    </source>
</evidence>
<evidence type="ECO:0000313" key="2">
    <source>
        <dbReference type="Proteomes" id="UP001642464"/>
    </source>
</evidence>
<proteinExistence type="predicted"/>
<keyword evidence="2" id="KW-1185">Reference proteome</keyword>
<dbReference type="Proteomes" id="UP001642464">
    <property type="component" value="Unassembled WGS sequence"/>
</dbReference>
<accession>A0ABP0K6H7</accession>
<protein>
    <submittedName>
        <fullName evidence="1">Protein MAK16-like A</fullName>
    </submittedName>
</protein>
<sequence length="351" mass="38609">MHYGEDLAVKAAFAKALRVTDWAHFLGACSRPKKSFDAPCERIAAYRAGVIATMKKHLSTFGQKLVPLIERAIFCLRSLPTALLFHTVIHVLLQTLLAQQPSERPAAKAFRKHYLSLLSEEEAKSAYGLANWPGGPDMFYTADWWCGIQRIQPGSASGTQAQESWHGQKLKKYMGLRQSLPVFVQSLSSFASSRLQNLRASNTSLTDVPNEPFPDKAVLFDSNALTQQGRTSAEQFHRTGATKRWDDGHGSVFLCTRRTLATFDRAATKWIRSEDTEVTPPPASFPETFASLLRSTSDAAVTQALVALGLGPEPLEDVEKLVKTLVAEAAMVPSAAEAVLWQSFASCKILQ</sequence>
<organism evidence="1 2">
    <name type="scientific">Durusdinium trenchii</name>
    <dbReference type="NCBI Taxonomy" id="1381693"/>
    <lineage>
        <taxon>Eukaryota</taxon>
        <taxon>Sar</taxon>
        <taxon>Alveolata</taxon>
        <taxon>Dinophyceae</taxon>
        <taxon>Suessiales</taxon>
        <taxon>Symbiodiniaceae</taxon>
        <taxon>Durusdinium</taxon>
    </lineage>
</organism>
<dbReference type="EMBL" id="CAXAMM010010113">
    <property type="protein sequence ID" value="CAK9022392.1"/>
    <property type="molecule type" value="Genomic_DNA"/>
</dbReference>
<gene>
    <name evidence="1" type="ORF">SCF082_LOCUS15767</name>
</gene>
<name>A0ABP0K6H7_9DINO</name>